<dbReference type="EMBL" id="BAAAIE010000055">
    <property type="protein sequence ID" value="GAA0992087.1"/>
    <property type="molecule type" value="Genomic_DNA"/>
</dbReference>
<feature type="region of interest" description="Disordered" evidence="1">
    <location>
        <begin position="78"/>
        <end position="97"/>
    </location>
</feature>
<proteinExistence type="predicted"/>
<name>A0ABN1SJ41_9ACTN</name>
<evidence type="ECO:0000313" key="2">
    <source>
        <dbReference type="EMBL" id="GAA0992087.1"/>
    </source>
</evidence>
<protein>
    <submittedName>
        <fullName evidence="2">Uncharacterized protein</fullName>
    </submittedName>
</protein>
<comment type="caution">
    <text evidence="2">The sequence shown here is derived from an EMBL/GenBank/DDBJ whole genome shotgun (WGS) entry which is preliminary data.</text>
</comment>
<dbReference type="Proteomes" id="UP001500033">
    <property type="component" value="Unassembled WGS sequence"/>
</dbReference>
<organism evidence="2 3">
    <name type="scientific">Streptomyces rhizosphaericus</name>
    <dbReference type="NCBI Taxonomy" id="114699"/>
    <lineage>
        <taxon>Bacteria</taxon>
        <taxon>Bacillati</taxon>
        <taxon>Actinomycetota</taxon>
        <taxon>Actinomycetes</taxon>
        <taxon>Kitasatosporales</taxon>
        <taxon>Streptomycetaceae</taxon>
        <taxon>Streptomyces</taxon>
        <taxon>Streptomyces violaceusniger group</taxon>
    </lineage>
</organism>
<reference evidence="2 3" key="1">
    <citation type="journal article" date="2019" name="Int. J. Syst. Evol. Microbiol.">
        <title>The Global Catalogue of Microorganisms (GCM) 10K type strain sequencing project: providing services to taxonomists for standard genome sequencing and annotation.</title>
        <authorList>
            <consortium name="The Broad Institute Genomics Platform"/>
            <consortium name="The Broad Institute Genome Sequencing Center for Infectious Disease"/>
            <person name="Wu L."/>
            <person name="Ma J."/>
        </authorList>
    </citation>
    <scope>NUCLEOTIDE SEQUENCE [LARGE SCALE GENOMIC DNA]</scope>
    <source>
        <strain evidence="2 3">JCM 11445</strain>
    </source>
</reference>
<keyword evidence="3" id="KW-1185">Reference proteome</keyword>
<evidence type="ECO:0000313" key="3">
    <source>
        <dbReference type="Proteomes" id="UP001500033"/>
    </source>
</evidence>
<accession>A0ABN1SJ41</accession>
<sequence length="97" mass="10939">MGAQSAVRRGWVSSLHYWGQTVDKPPVGAAETATKPVRMRHGIVRGAPNRTEAGTVEGEPTHFPERWPRVYCGTAAREEKAHDVRQARLRQLREPRQ</sequence>
<gene>
    <name evidence="2" type="ORF">GCM10009576_070000</name>
</gene>
<evidence type="ECO:0000256" key="1">
    <source>
        <dbReference type="SAM" id="MobiDB-lite"/>
    </source>
</evidence>